<reference evidence="2 3" key="1">
    <citation type="submission" date="2018-06" db="EMBL/GenBank/DDBJ databases">
        <authorList>
            <consortium name="Pathogen Informatics"/>
            <person name="Doyle S."/>
        </authorList>
    </citation>
    <scope>NUCLEOTIDE SEQUENCE [LARGE SCALE GENOMIC DNA]</scope>
    <source>
        <strain evidence="2 3">NCTC10738</strain>
    </source>
</reference>
<gene>
    <name evidence="2" type="ORF">NCTC10738_03428</name>
    <name evidence="1" type="ORF">TUM17379_25830</name>
</gene>
<accession>A0A380BKT1</accession>
<sequence>MKVCAVELKGGEAVICLLSAQGDVFNVPDCRRHSFTLSNPASQEAIREFQFAFNKLMEDYQVEHIVIIEREYKGKLAGSSASFKFEAAIQLGKLPVTMLTPQSIKEQLKRNPPQVDFSGLELKKFQQNAFDAAYAFQQMRIYKKV</sequence>
<organism evidence="2 3">
    <name type="scientific">Shewanella algae</name>
    <dbReference type="NCBI Taxonomy" id="38313"/>
    <lineage>
        <taxon>Bacteria</taxon>
        <taxon>Pseudomonadati</taxon>
        <taxon>Pseudomonadota</taxon>
        <taxon>Gammaproteobacteria</taxon>
        <taxon>Alteromonadales</taxon>
        <taxon>Shewanellaceae</taxon>
        <taxon>Shewanella</taxon>
    </lineage>
</organism>
<evidence type="ECO:0000313" key="1">
    <source>
        <dbReference type="EMBL" id="BCV45565.1"/>
    </source>
</evidence>
<evidence type="ECO:0000313" key="2">
    <source>
        <dbReference type="EMBL" id="SUJ02096.1"/>
    </source>
</evidence>
<keyword evidence="3" id="KW-1185">Reference proteome</keyword>
<dbReference type="Pfam" id="PF11215">
    <property type="entry name" value="DUF3010"/>
    <property type="match status" value="1"/>
</dbReference>
<dbReference type="Proteomes" id="UP000254069">
    <property type="component" value="Unassembled WGS sequence"/>
</dbReference>
<name>A0A2T3H446_9GAMM</name>
<reference evidence="1" key="2">
    <citation type="submission" date="2021-05" db="EMBL/GenBank/DDBJ databases">
        <title>Molecular characterization for Shewanella algae harboring chromosomal blaOXA-55-like strains isolated from clinical and environment sample.</title>
        <authorList>
            <person name="Ohama Y."/>
            <person name="Aoki K."/>
            <person name="Harada S."/>
            <person name="Moriya K."/>
            <person name="Ishii Y."/>
            <person name="Tateda K."/>
        </authorList>
    </citation>
    <scope>NUCLEOTIDE SEQUENCE</scope>
    <source>
        <strain evidence="1">TUM17379</strain>
    </source>
</reference>
<evidence type="ECO:0000313" key="3">
    <source>
        <dbReference type="Proteomes" id="UP000254069"/>
    </source>
</evidence>
<dbReference type="STRING" id="38313.GCA_000947195_02672"/>
<dbReference type="EMBL" id="AP024613">
    <property type="protein sequence ID" value="BCV45565.1"/>
    <property type="molecule type" value="Genomic_DNA"/>
</dbReference>
<dbReference type="RefSeq" id="WP_025887164.1">
    <property type="nucleotide sequence ID" value="NZ_AP024609.1"/>
</dbReference>
<dbReference type="Proteomes" id="UP000825078">
    <property type="component" value="Chromosome"/>
</dbReference>
<protein>
    <submittedName>
        <fullName evidence="2">Protein of uncharacterized function (DUF3010)</fullName>
    </submittedName>
</protein>
<accession>A0A2T3H446</accession>
<dbReference type="AlphaFoldDB" id="A0A2T3H446"/>
<dbReference type="KEGG" id="salg:BS332_20430"/>
<dbReference type="InterPro" id="IPR021378">
    <property type="entry name" value="DUF3010"/>
</dbReference>
<proteinExistence type="predicted"/>
<dbReference type="EMBL" id="UGYO01000002">
    <property type="protein sequence ID" value="SUJ02096.1"/>
    <property type="molecule type" value="Genomic_DNA"/>
</dbReference>